<comment type="similarity">
    <text evidence="1">Belongs to the YciI family.</text>
</comment>
<evidence type="ECO:0000313" key="3">
    <source>
        <dbReference type="EMBL" id="KPV43016.1"/>
    </source>
</evidence>
<dbReference type="Pfam" id="PF03795">
    <property type="entry name" value="YCII"/>
    <property type="match status" value="1"/>
</dbReference>
<evidence type="ECO:0000256" key="1">
    <source>
        <dbReference type="ARBA" id="ARBA00007689"/>
    </source>
</evidence>
<keyword evidence="4" id="KW-1185">Reference proteome</keyword>
<reference evidence="3 4" key="1">
    <citation type="submission" date="2015-09" db="EMBL/GenBank/DDBJ databases">
        <title>Draft genome sequence of Alicyclobacillus ferrooxydans DSM 22381.</title>
        <authorList>
            <person name="Hemp J."/>
        </authorList>
    </citation>
    <scope>NUCLEOTIDE SEQUENCE [LARGE SCALE GENOMIC DNA]</scope>
    <source>
        <strain evidence="3 4">TC-34</strain>
    </source>
</reference>
<dbReference type="Gene3D" id="3.30.70.1060">
    <property type="entry name" value="Dimeric alpha+beta barrel"/>
    <property type="match status" value="1"/>
</dbReference>
<evidence type="ECO:0000259" key="2">
    <source>
        <dbReference type="Pfam" id="PF03795"/>
    </source>
</evidence>
<dbReference type="EMBL" id="LJCO01000061">
    <property type="protein sequence ID" value="KPV43016.1"/>
    <property type="molecule type" value="Genomic_DNA"/>
</dbReference>
<dbReference type="InterPro" id="IPR005545">
    <property type="entry name" value="YCII"/>
</dbReference>
<proteinExistence type="inferred from homology"/>
<evidence type="ECO:0000313" key="4">
    <source>
        <dbReference type="Proteomes" id="UP000050482"/>
    </source>
</evidence>
<dbReference type="STRING" id="471514.AN477_14640"/>
<protein>
    <recommendedName>
        <fullName evidence="2">YCII-related domain-containing protein</fullName>
    </recommendedName>
</protein>
<dbReference type="InterPro" id="IPR011008">
    <property type="entry name" value="Dimeric_a/b-barrel"/>
</dbReference>
<comment type="caution">
    <text evidence="3">The sequence shown here is derived from an EMBL/GenBank/DDBJ whole genome shotgun (WGS) entry which is preliminary data.</text>
</comment>
<organism evidence="3 4">
    <name type="scientific">Alicyclobacillus ferrooxydans</name>
    <dbReference type="NCBI Taxonomy" id="471514"/>
    <lineage>
        <taxon>Bacteria</taxon>
        <taxon>Bacillati</taxon>
        <taxon>Bacillota</taxon>
        <taxon>Bacilli</taxon>
        <taxon>Bacillales</taxon>
        <taxon>Alicyclobacillaceae</taxon>
        <taxon>Alicyclobacillus</taxon>
    </lineage>
</organism>
<feature type="domain" description="YCII-related" evidence="2">
    <location>
        <begin position="1"/>
        <end position="106"/>
    </location>
</feature>
<dbReference type="PANTHER" id="PTHR35174">
    <property type="entry name" value="BLL7171 PROTEIN-RELATED"/>
    <property type="match status" value="1"/>
</dbReference>
<name>A0A0P9EVK0_9BACL</name>
<gene>
    <name evidence="3" type="ORF">AN477_14640</name>
</gene>
<dbReference type="PANTHER" id="PTHR35174:SF4">
    <property type="entry name" value="BLL7163 PROTEIN"/>
    <property type="match status" value="1"/>
</dbReference>
<dbReference type="AlphaFoldDB" id="A0A0P9EVK0"/>
<dbReference type="OrthoDB" id="9795306at2"/>
<dbReference type="SUPFAM" id="SSF54909">
    <property type="entry name" value="Dimeric alpha+beta barrel"/>
    <property type="match status" value="1"/>
</dbReference>
<dbReference type="Proteomes" id="UP000050482">
    <property type="component" value="Unassembled WGS sequence"/>
</dbReference>
<dbReference type="PATRIC" id="fig|471514.4.peg.4034"/>
<sequence length="120" mass="13258">MRFMMIVKASTHSEAGTMPREQFEQMMAAMKKYNDELRKAGVLVAVGGLHPSSNGIRISYPVPGGPPVVTDGPFTEVKELIGGYWFIDVKSREEAIEWAMRAPDPHGLGEGQIELRQVAE</sequence>
<dbReference type="RefSeq" id="WP_054969913.1">
    <property type="nucleotide sequence ID" value="NZ_LJCO01000061.1"/>
</dbReference>
<accession>A0A0P9EVK0</accession>